<gene>
    <name evidence="3" type="ORF">CROQUDRAFT_652080</name>
</gene>
<evidence type="ECO:0000313" key="3">
    <source>
        <dbReference type="EMBL" id="KAG0150815.1"/>
    </source>
</evidence>
<feature type="transmembrane region" description="Helical" evidence="2">
    <location>
        <begin position="325"/>
        <end position="343"/>
    </location>
</feature>
<keyword evidence="2" id="KW-1133">Transmembrane helix</keyword>
<feature type="transmembrane region" description="Helical" evidence="2">
    <location>
        <begin position="255"/>
        <end position="274"/>
    </location>
</feature>
<accession>A0A9P6NWP8</accession>
<comment type="caution">
    <text evidence="3">The sequence shown here is derived from an EMBL/GenBank/DDBJ whole genome shotgun (WGS) entry which is preliminary data.</text>
</comment>
<feature type="region of interest" description="Disordered" evidence="1">
    <location>
        <begin position="1"/>
        <end position="38"/>
    </location>
</feature>
<feature type="transmembrane region" description="Helical" evidence="2">
    <location>
        <begin position="223"/>
        <end position="243"/>
    </location>
</feature>
<keyword evidence="2" id="KW-0812">Transmembrane</keyword>
<proteinExistence type="predicted"/>
<dbReference type="AlphaFoldDB" id="A0A9P6NWP8"/>
<dbReference type="EMBL" id="MU167217">
    <property type="protein sequence ID" value="KAG0150815.1"/>
    <property type="molecule type" value="Genomic_DNA"/>
</dbReference>
<reference evidence="3" key="1">
    <citation type="submission" date="2013-11" db="EMBL/GenBank/DDBJ databases">
        <title>Genome sequence of the fusiform rust pathogen reveals effectors for host alternation and coevolution with pine.</title>
        <authorList>
            <consortium name="DOE Joint Genome Institute"/>
            <person name="Smith K."/>
            <person name="Pendleton A."/>
            <person name="Kubisiak T."/>
            <person name="Anderson C."/>
            <person name="Salamov A."/>
            <person name="Aerts A."/>
            <person name="Riley R."/>
            <person name="Clum A."/>
            <person name="Lindquist E."/>
            <person name="Ence D."/>
            <person name="Campbell M."/>
            <person name="Kronenberg Z."/>
            <person name="Feau N."/>
            <person name="Dhillon B."/>
            <person name="Hamelin R."/>
            <person name="Burleigh J."/>
            <person name="Smith J."/>
            <person name="Yandell M."/>
            <person name="Nelson C."/>
            <person name="Grigoriev I."/>
            <person name="Davis J."/>
        </authorList>
    </citation>
    <scope>NUCLEOTIDE SEQUENCE</scope>
    <source>
        <strain evidence="3">G11</strain>
    </source>
</reference>
<feature type="transmembrane region" description="Helical" evidence="2">
    <location>
        <begin position="191"/>
        <end position="211"/>
    </location>
</feature>
<keyword evidence="4" id="KW-1185">Reference proteome</keyword>
<sequence length="384" mass="42005">MENTISPELKSISLSHLPSTSTPAHSQAQLQEDSATQEQIIEPQSLKSFDDHYTFKVPFQSIKEERGGLPEETKFLIPARGDLPEYDVILRPRVPRLTMSSSTNRHDVSRGQVIQDVIVQKPPPIPLTPSQKVMALSYRHSENKRSLVAVLYFALACGGKIIMGFGAALAIQAAYTPPEPQHSGITSGTVLAVVGALSVIIASLGFGSAVTRVYFRFGWTLKVISISAASLITIGDAISQYYFSSGARVRLIRLTFLPLAVGTSLLAISLPNFVAYTELHRGRIIVIPYSRRPLAALICLGLANGMMFGGWVSGEHANWPPAFNLVIMTAAIAVGYFGAAILWSDHVRRRACEYDLRLSIEEESGLELKNAVAEFNILQERELV</sequence>
<name>A0A9P6NWP8_9BASI</name>
<feature type="transmembrane region" description="Helical" evidence="2">
    <location>
        <begin position="147"/>
        <end position="171"/>
    </location>
</feature>
<keyword evidence="2" id="KW-0472">Membrane</keyword>
<protein>
    <submittedName>
        <fullName evidence="3">Uncharacterized protein</fullName>
    </submittedName>
</protein>
<dbReference type="OrthoDB" id="2503674at2759"/>
<organism evidence="3 4">
    <name type="scientific">Cronartium quercuum f. sp. fusiforme G11</name>
    <dbReference type="NCBI Taxonomy" id="708437"/>
    <lineage>
        <taxon>Eukaryota</taxon>
        <taxon>Fungi</taxon>
        <taxon>Dikarya</taxon>
        <taxon>Basidiomycota</taxon>
        <taxon>Pucciniomycotina</taxon>
        <taxon>Pucciniomycetes</taxon>
        <taxon>Pucciniales</taxon>
        <taxon>Coleosporiaceae</taxon>
        <taxon>Cronartium</taxon>
    </lineage>
</organism>
<evidence type="ECO:0000256" key="2">
    <source>
        <dbReference type="SAM" id="Phobius"/>
    </source>
</evidence>
<feature type="transmembrane region" description="Helical" evidence="2">
    <location>
        <begin position="294"/>
        <end position="313"/>
    </location>
</feature>
<evidence type="ECO:0000313" key="4">
    <source>
        <dbReference type="Proteomes" id="UP000886653"/>
    </source>
</evidence>
<evidence type="ECO:0000256" key="1">
    <source>
        <dbReference type="SAM" id="MobiDB-lite"/>
    </source>
</evidence>
<dbReference type="Proteomes" id="UP000886653">
    <property type="component" value="Unassembled WGS sequence"/>
</dbReference>